<dbReference type="Pfam" id="PF23310">
    <property type="entry name" value="TPR_27"/>
    <property type="match status" value="1"/>
</dbReference>
<evidence type="ECO:0000259" key="2">
    <source>
        <dbReference type="PROSITE" id="PS50181"/>
    </source>
</evidence>
<evidence type="ECO:0000256" key="1">
    <source>
        <dbReference type="SAM" id="MobiDB-lite"/>
    </source>
</evidence>
<keyword evidence="4" id="KW-1185">Reference proteome</keyword>
<dbReference type="InterPro" id="IPR040338">
    <property type="entry name" value="At1g67623-like"/>
</dbReference>
<name>A0AAN9XCF1_PSOTE</name>
<gene>
    <name evidence="3" type="ORF">VNO78_22698</name>
</gene>
<dbReference type="InterPro" id="IPR001810">
    <property type="entry name" value="F-box_dom"/>
</dbReference>
<organism evidence="3 4">
    <name type="scientific">Psophocarpus tetragonolobus</name>
    <name type="common">Winged bean</name>
    <name type="synonym">Dolichos tetragonolobus</name>
    <dbReference type="NCBI Taxonomy" id="3891"/>
    <lineage>
        <taxon>Eukaryota</taxon>
        <taxon>Viridiplantae</taxon>
        <taxon>Streptophyta</taxon>
        <taxon>Embryophyta</taxon>
        <taxon>Tracheophyta</taxon>
        <taxon>Spermatophyta</taxon>
        <taxon>Magnoliopsida</taxon>
        <taxon>eudicotyledons</taxon>
        <taxon>Gunneridae</taxon>
        <taxon>Pentapetalae</taxon>
        <taxon>rosids</taxon>
        <taxon>fabids</taxon>
        <taxon>Fabales</taxon>
        <taxon>Fabaceae</taxon>
        <taxon>Papilionoideae</taxon>
        <taxon>50 kb inversion clade</taxon>
        <taxon>NPAAA clade</taxon>
        <taxon>indigoferoid/millettioid clade</taxon>
        <taxon>Phaseoleae</taxon>
        <taxon>Psophocarpus</taxon>
    </lineage>
</organism>
<dbReference type="AlphaFoldDB" id="A0AAN9XCF1"/>
<feature type="compositionally biased region" description="Basic residues" evidence="1">
    <location>
        <begin position="8"/>
        <end position="19"/>
    </location>
</feature>
<evidence type="ECO:0000313" key="4">
    <source>
        <dbReference type="Proteomes" id="UP001386955"/>
    </source>
</evidence>
<dbReference type="EMBL" id="JAYMYS010000006">
    <property type="protein sequence ID" value="KAK7387900.1"/>
    <property type="molecule type" value="Genomic_DNA"/>
</dbReference>
<dbReference type="PROSITE" id="PS50181">
    <property type="entry name" value="FBOX"/>
    <property type="match status" value="1"/>
</dbReference>
<accession>A0AAN9XCF1</accession>
<dbReference type="Pfam" id="PF12937">
    <property type="entry name" value="F-box-like"/>
    <property type="match status" value="1"/>
</dbReference>
<dbReference type="Gene3D" id="1.20.1280.50">
    <property type="match status" value="1"/>
</dbReference>
<dbReference type="SUPFAM" id="SSF81383">
    <property type="entry name" value="F-box domain"/>
    <property type="match status" value="1"/>
</dbReference>
<proteinExistence type="predicted"/>
<sequence length="247" mass="27967">MIGLGVKKGNKKKKQHRHGSVTTIKSLPKDLLVEIFAKVATTSISDLCKVKQCCKEFLHAAEEDYVYRQASMENFALVPLTWFTKEKESVFLGRCKKSGNSEITYREGMVEYFTHSNVKLGLKNLRKAALEGHHHEAKYAYCMILMNGEDRKEGLELFCSLKASTCVRRCRGRVKSFVRNMWVNNKPVLSNCRLSLCASSTCDGKRLKKISRTWSSSEDENAESIEISCECCSVDYELALFGSMFGV</sequence>
<comment type="caution">
    <text evidence="3">The sequence shown here is derived from an EMBL/GenBank/DDBJ whole genome shotgun (WGS) entry which is preliminary data.</text>
</comment>
<dbReference type="PANTHER" id="PTHR33784">
    <property type="entry name" value="OS05G0482100 PROTEIN"/>
    <property type="match status" value="1"/>
</dbReference>
<dbReference type="InterPro" id="IPR036047">
    <property type="entry name" value="F-box-like_dom_sf"/>
</dbReference>
<evidence type="ECO:0000313" key="3">
    <source>
        <dbReference type="EMBL" id="KAK7387900.1"/>
    </source>
</evidence>
<feature type="region of interest" description="Disordered" evidence="1">
    <location>
        <begin position="1"/>
        <end position="20"/>
    </location>
</feature>
<dbReference type="InterPro" id="IPR057136">
    <property type="entry name" value="At2g35280_TPR_dom"/>
</dbReference>
<dbReference type="PANTHER" id="PTHR33784:SF47">
    <property type="entry name" value="F-BOX PLANT-LIKE PROTEIN"/>
    <property type="match status" value="1"/>
</dbReference>
<reference evidence="3 4" key="1">
    <citation type="submission" date="2024-01" db="EMBL/GenBank/DDBJ databases">
        <title>The genomes of 5 underutilized Papilionoideae crops provide insights into root nodulation and disease resistanc.</title>
        <authorList>
            <person name="Jiang F."/>
        </authorList>
    </citation>
    <scope>NUCLEOTIDE SEQUENCE [LARGE SCALE GENOMIC DNA]</scope>
    <source>
        <strain evidence="3">DUOXIRENSHENG_FW03</strain>
        <tissue evidence="3">Leaves</tissue>
    </source>
</reference>
<dbReference type="Proteomes" id="UP001386955">
    <property type="component" value="Unassembled WGS sequence"/>
</dbReference>
<protein>
    <recommendedName>
        <fullName evidence="2">F-box domain-containing protein</fullName>
    </recommendedName>
</protein>
<feature type="domain" description="F-box" evidence="2">
    <location>
        <begin position="21"/>
        <end position="70"/>
    </location>
</feature>